<keyword evidence="6" id="KW-0472">Membrane</keyword>
<evidence type="ECO:0000256" key="5">
    <source>
        <dbReference type="ARBA" id="ARBA00022989"/>
    </source>
</evidence>
<dbReference type="InterPro" id="IPR003362">
    <property type="entry name" value="Bact_transf"/>
</dbReference>
<reference evidence="7" key="1">
    <citation type="journal article" date="2021" name="Proc. Natl. Acad. Sci. U.S.A.">
        <title>Global biogeography of chemosynthetic symbionts reveals both localized and globally distributed symbiont groups. .</title>
        <authorList>
            <person name="Osvatic J.T."/>
            <person name="Wilkins L.G.E."/>
            <person name="Leibrecht L."/>
            <person name="Leray M."/>
            <person name="Zauner S."/>
            <person name="Polzin J."/>
            <person name="Camacho Y."/>
            <person name="Gros O."/>
            <person name="van Gils J.A."/>
            <person name="Eisen J.A."/>
            <person name="Petersen J.M."/>
            <person name="Yuen B."/>
        </authorList>
    </citation>
    <scope>NUCLEOTIDE SEQUENCE</scope>
    <source>
        <strain evidence="7">MAGclacostrist055</strain>
    </source>
</reference>
<sequence>MSGEYDSVSSDFNNDYQLDHISTTDSLGVINPLASIRDYLVFNQLVVSRAATHEIPGKRQFDIVMSVLILVLVSPVMLTTMTLIWLSTLGRDPVFYRQLRVGHRGREFYILKFRSMRVDAEKSGPQMASVNDARVTRIGRVLRSTRIDELPQLLNVLKGEMSLVGPRPERPEFVSRFQKKINGYALRHQVKPGITGWAQVRYPYGETVEDAANKLYYDLSYIRRNSLWMDILILFQTIPVVLTGHGAR</sequence>
<evidence type="ECO:0000256" key="3">
    <source>
        <dbReference type="ARBA" id="ARBA00022679"/>
    </source>
</evidence>
<evidence type="ECO:0000256" key="6">
    <source>
        <dbReference type="ARBA" id="ARBA00023136"/>
    </source>
</evidence>
<dbReference type="NCBIfam" id="TIGR03025">
    <property type="entry name" value="EPS_sugtrans"/>
    <property type="match status" value="1"/>
</dbReference>
<keyword evidence="4" id="KW-0812">Transmembrane</keyword>
<evidence type="ECO:0000256" key="1">
    <source>
        <dbReference type="ARBA" id="ARBA00004141"/>
    </source>
</evidence>
<dbReference type="PROSITE" id="PS00210">
    <property type="entry name" value="HEMOCYANIN_2"/>
    <property type="match status" value="1"/>
</dbReference>
<dbReference type="PANTHER" id="PTHR30576:SF0">
    <property type="entry name" value="UNDECAPRENYL-PHOSPHATE N-ACETYLGALACTOSAMINYL 1-PHOSPHATE TRANSFERASE-RELATED"/>
    <property type="match status" value="1"/>
</dbReference>
<protein>
    <submittedName>
        <fullName evidence="7">Exopolysaccharide biosynthesis polyprenyl glycosylphosphotransferase</fullName>
    </submittedName>
</protein>
<evidence type="ECO:0000256" key="4">
    <source>
        <dbReference type="ARBA" id="ARBA00022692"/>
    </source>
</evidence>
<dbReference type="AlphaFoldDB" id="A0A9E4JUK2"/>
<dbReference type="PANTHER" id="PTHR30576">
    <property type="entry name" value="COLANIC BIOSYNTHESIS UDP-GLUCOSE LIPID CARRIER TRANSFERASE"/>
    <property type="match status" value="1"/>
</dbReference>
<keyword evidence="5" id="KW-1133">Transmembrane helix</keyword>
<comment type="similarity">
    <text evidence="2">Belongs to the bacterial sugar transferase family.</text>
</comment>
<proteinExistence type="inferred from homology"/>
<gene>
    <name evidence="7" type="ORF">JAY77_05240</name>
</gene>
<comment type="caution">
    <text evidence="7">The sequence shown here is derived from an EMBL/GenBank/DDBJ whole genome shotgun (WGS) entry which is preliminary data.</text>
</comment>
<dbReference type="EMBL" id="JAEPCR010000018">
    <property type="protein sequence ID" value="MCG7977536.1"/>
    <property type="molecule type" value="Genomic_DNA"/>
</dbReference>
<dbReference type="GO" id="GO:0016780">
    <property type="term" value="F:phosphotransferase activity, for other substituted phosphate groups"/>
    <property type="evidence" value="ECO:0007669"/>
    <property type="project" value="TreeGrafter"/>
</dbReference>
<accession>A0A9E4JUK2</accession>
<dbReference type="Proteomes" id="UP000886674">
    <property type="component" value="Unassembled WGS sequence"/>
</dbReference>
<comment type="subcellular location">
    <subcellularLocation>
        <location evidence="1">Membrane</location>
        <topology evidence="1">Multi-pass membrane protein</topology>
    </subcellularLocation>
</comment>
<dbReference type="GO" id="GO:0016020">
    <property type="term" value="C:membrane"/>
    <property type="evidence" value="ECO:0007669"/>
    <property type="project" value="UniProtKB-SubCell"/>
</dbReference>
<evidence type="ECO:0000313" key="8">
    <source>
        <dbReference type="Proteomes" id="UP000886674"/>
    </source>
</evidence>
<keyword evidence="3" id="KW-0808">Transferase</keyword>
<dbReference type="InterPro" id="IPR017475">
    <property type="entry name" value="EPS_sugar_tfrase"/>
</dbReference>
<evidence type="ECO:0000313" key="7">
    <source>
        <dbReference type="EMBL" id="MCG7977536.1"/>
    </source>
</evidence>
<organism evidence="7 8">
    <name type="scientific">Candidatus Thiodiazotropha taylori</name>
    <dbReference type="NCBI Taxonomy" id="2792791"/>
    <lineage>
        <taxon>Bacteria</taxon>
        <taxon>Pseudomonadati</taxon>
        <taxon>Pseudomonadota</taxon>
        <taxon>Gammaproteobacteria</taxon>
        <taxon>Chromatiales</taxon>
        <taxon>Sedimenticolaceae</taxon>
        <taxon>Candidatus Thiodiazotropha</taxon>
    </lineage>
</organism>
<dbReference type="Pfam" id="PF02397">
    <property type="entry name" value="Bac_transf"/>
    <property type="match status" value="1"/>
</dbReference>
<name>A0A9E4JUK2_9GAMM</name>
<evidence type="ECO:0000256" key="2">
    <source>
        <dbReference type="ARBA" id="ARBA00006464"/>
    </source>
</evidence>
<dbReference type="InterPro" id="IPR013788">
    <property type="entry name" value="Hemocyanin/hexamerin"/>
</dbReference>